<organism evidence="1 2">
    <name type="scientific">Alteraurantiacibacter buctensis</name>
    <dbReference type="NCBI Taxonomy" id="1503981"/>
    <lineage>
        <taxon>Bacteria</taxon>
        <taxon>Pseudomonadati</taxon>
        <taxon>Pseudomonadota</taxon>
        <taxon>Alphaproteobacteria</taxon>
        <taxon>Sphingomonadales</taxon>
        <taxon>Erythrobacteraceae</taxon>
        <taxon>Alteraurantiacibacter</taxon>
    </lineage>
</organism>
<evidence type="ECO:0000313" key="1">
    <source>
        <dbReference type="EMBL" id="MXO70288.1"/>
    </source>
</evidence>
<evidence type="ECO:0000313" key="2">
    <source>
        <dbReference type="Proteomes" id="UP000466966"/>
    </source>
</evidence>
<dbReference type="RefSeq" id="WP_160770223.1">
    <property type="nucleotide sequence ID" value="NZ_WTYV01000001.1"/>
</dbReference>
<dbReference type="AlphaFoldDB" id="A0A844YTU8"/>
<gene>
    <name evidence="1" type="ORF">GRI99_01410</name>
</gene>
<dbReference type="Proteomes" id="UP000466966">
    <property type="component" value="Unassembled WGS sequence"/>
</dbReference>
<protein>
    <recommendedName>
        <fullName evidence="3">ATP-binding protein</fullName>
    </recommendedName>
</protein>
<dbReference type="OrthoDB" id="9813438at2"/>
<sequence length="522" mass="57946">MKKQVGKLNAVPSKRLFLSIIADYDLNKSICELIDNAFDMWTRNGRTVPITVEVALDREENRIVVSDNAGGVARDDLTFIVGPGQSGSDSTDDTIGIFGVGTKRAVVALAKDIRIITRIPKSDTYQVEFDDGWLDDEDWELPLFQVAEASEGTTRVELARLRVAIDVEAERLLRSHLSATYAKFLVMPNVVLSLNGEPIEPRFFDQWSYPPDYGPRRYSGNLRTPLGREVALEVLAGLSNESSPASGEYGVYFYCNDRLVAPAMKSIDVGFAKGLAGLPHPKISLTKVIVSIKGDAGEMPWNSSKSEISTNHHTFLALHKWLVNVVSDYARISRIWMGSWPEKVFAHQQGTITELPISEAIEANRSFLPDAPASRLRLPERVAKTNQKIAKRKPWVVGLYEGVVAAVGVAKQPLDHANWLALNLLEVTLTGTFKAWLVNECEESFSNAQLRTMLRDPVPSAKLQKIIPLSSERWAEIAALRRHIDRLTYGATAPVVRDEELASAERLIKGVLKTLFKVETDA</sequence>
<dbReference type="InterPro" id="IPR036890">
    <property type="entry name" value="HATPase_C_sf"/>
</dbReference>
<accession>A0A844YTU8</accession>
<keyword evidence="2" id="KW-1185">Reference proteome</keyword>
<reference evidence="1 2" key="1">
    <citation type="submission" date="2019-12" db="EMBL/GenBank/DDBJ databases">
        <title>Genomic-based taxomic classification of the family Erythrobacteraceae.</title>
        <authorList>
            <person name="Xu L."/>
        </authorList>
    </citation>
    <scope>NUCLEOTIDE SEQUENCE [LARGE SCALE GENOMIC DNA]</scope>
    <source>
        <strain evidence="1 2">M0322</strain>
    </source>
</reference>
<proteinExistence type="predicted"/>
<dbReference type="Gene3D" id="3.30.565.10">
    <property type="entry name" value="Histidine kinase-like ATPase, C-terminal domain"/>
    <property type="match status" value="1"/>
</dbReference>
<dbReference type="Pfam" id="PF13589">
    <property type="entry name" value="HATPase_c_3"/>
    <property type="match status" value="1"/>
</dbReference>
<comment type="caution">
    <text evidence="1">The sequence shown here is derived from an EMBL/GenBank/DDBJ whole genome shotgun (WGS) entry which is preliminary data.</text>
</comment>
<dbReference type="EMBL" id="WTYV01000001">
    <property type="protein sequence ID" value="MXO70288.1"/>
    <property type="molecule type" value="Genomic_DNA"/>
</dbReference>
<name>A0A844YTU8_9SPHN</name>
<dbReference type="SUPFAM" id="SSF55874">
    <property type="entry name" value="ATPase domain of HSP90 chaperone/DNA topoisomerase II/histidine kinase"/>
    <property type="match status" value="1"/>
</dbReference>
<evidence type="ECO:0008006" key="3">
    <source>
        <dbReference type="Google" id="ProtNLM"/>
    </source>
</evidence>